<dbReference type="Proteomes" id="UP000596742">
    <property type="component" value="Unassembled WGS sequence"/>
</dbReference>
<dbReference type="PANTHER" id="PTHR46641:SF2">
    <property type="entry name" value="FMRFAMIDE RECEPTOR"/>
    <property type="match status" value="1"/>
</dbReference>
<dbReference type="InterPro" id="IPR000276">
    <property type="entry name" value="GPCR_Rhodpsn"/>
</dbReference>
<name>A0A8B6CWE8_MYTGA</name>
<comment type="caution">
    <text evidence="7">The sequence shown here is derived from an EMBL/GenBank/DDBJ whole genome shotgun (WGS) entry which is preliminary data.</text>
</comment>
<accession>A0A8B6CWE8</accession>
<evidence type="ECO:0000313" key="7">
    <source>
        <dbReference type="EMBL" id="VDI11354.1"/>
    </source>
</evidence>
<dbReference type="OrthoDB" id="6111092at2759"/>
<evidence type="ECO:0000256" key="1">
    <source>
        <dbReference type="ARBA" id="ARBA00004370"/>
    </source>
</evidence>
<sequence>MTPDITKMHRLVPRRILRYAYFVLILYSSEGTSQTVSNNTQNMQDLGHTTVHIAAENSTSTDNNLLLLGNDTITTSETGVSSLKGIYETLEFAQDMYVLPVVCTIGIIGNTLVATYLYKRRGTNSSFIYMFTLLLADTLSLVSDLFLPFATLLYMTKVDSIMRTAANVYFWNKNFITYILKGTAFNTLCVLSAERLIAIKYPLKLKSSLTVTKPHIFLFLSFAISVCTNIQIPLFTEIGGVADSTTNETSYKRVYTSLYFEDKSKHDSIVLFLHFFAGPVQIIFFCVMNVLIVHGIHQNRKSLLAMNMNNIDHLKSVKNLQIRLCRIFLALCFTNILAFLPNSVTTIIAKMFPELGMSVRSYSTQLLLHGGNLLRVLNSASDFIIMLAMSIEIRRDVKRRVMCVKSSSMYEEKESISRTLSTTIGRTDVSVNGKSFIKKF</sequence>
<comment type="subcellular location">
    <subcellularLocation>
        <location evidence="1">Membrane</location>
    </subcellularLocation>
</comment>
<dbReference type="SUPFAM" id="SSF81321">
    <property type="entry name" value="Family A G protein-coupled receptor-like"/>
    <property type="match status" value="1"/>
</dbReference>
<reference evidence="7" key="1">
    <citation type="submission" date="2018-11" db="EMBL/GenBank/DDBJ databases">
        <authorList>
            <person name="Alioto T."/>
            <person name="Alioto T."/>
        </authorList>
    </citation>
    <scope>NUCLEOTIDE SEQUENCE</scope>
</reference>
<dbReference type="PROSITE" id="PS50262">
    <property type="entry name" value="G_PROTEIN_RECEP_F1_2"/>
    <property type="match status" value="1"/>
</dbReference>
<feature type="transmembrane region" description="Helical" evidence="5">
    <location>
        <begin position="130"/>
        <end position="155"/>
    </location>
</feature>
<dbReference type="PRINTS" id="PR00237">
    <property type="entry name" value="GPCRRHODOPSN"/>
</dbReference>
<dbReference type="GO" id="GO:0016020">
    <property type="term" value="C:membrane"/>
    <property type="evidence" value="ECO:0007669"/>
    <property type="project" value="UniProtKB-SubCell"/>
</dbReference>
<dbReference type="InterPro" id="IPR017452">
    <property type="entry name" value="GPCR_Rhodpsn_7TM"/>
</dbReference>
<keyword evidence="4 5" id="KW-0472">Membrane</keyword>
<evidence type="ECO:0000256" key="4">
    <source>
        <dbReference type="ARBA" id="ARBA00023136"/>
    </source>
</evidence>
<dbReference type="Pfam" id="PF00001">
    <property type="entry name" value="7tm_1"/>
    <property type="match status" value="1"/>
</dbReference>
<dbReference type="EMBL" id="UYJE01002501">
    <property type="protein sequence ID" value="VDI11354.1"/>
    <property type="molecule type" value="Genomic_DNA"/>
</dbReference>
<keyword evidence="3 5" id="KW-1133">Transmembrane helix</keyword>
<feature type="domain" description="G-protein coupled receptors family 1 profile" evidence="6">
    <location>
        <begin position="109"/>
        <end position="386"/>
    </location>
</feature>
<keyword evidence="2 5" id="KW-0812">Transmembrane</keyword>
<gene>
    <name evidence="7" type="ORF">MGAL_10B026893</name>
</gene>
<dbReference type="Gene3D" id="1.20.1070.10">
    <property type="entry name" value="Rhodopsin 7-helix transmembrane proteins"/>
    <property type="match status" value="1"/>
</dbReference>
<feature type="transmembrane region" description="Helical" evidence="5">
    <location>
        <begin position="97"/>
        <end position="118"/>
    </location>
</feature>
<evidence type="ECO:0000256" key="2">
    <source>
        <dbReference type="ARBA" id="ARBA00022692"/>
    </source>
</evidence>
<feature type="transmembrane region" description="Helical" evidence="5">
    <location>
        <begin position="214"/>
        <end position="235"/>
    </location>
</feature>
<protein>
    <recommendedName>
        <fullName evidence="6">G-protein coupled receptors family 1 profile domain-containing protein</fullName>
    </recommendedName>
</protein>
<dbReference type="GO" id="GO:0004930">
    <property type="term" value="F:G protein-coupled receptor activity"/>
    <property type="evidence" value="ECO:0007669"/>
    <property type="project" value="InterPro"/>
</dbReference>
<proteinExistence type="predicted"/>
<evidence type="ECO:0000256" key="3">
    <source>
        <dbReference type="ARBA" id="ARBA00022989"/>
    </source>
</evidence>
<evidence type="ECO:0000259" key="6">
    <source>
        <dbReference type="PROSITE" id="PS50262"/>
    </source>
</evidence>
<evidence type="ECO:0000256" key="5">
    <source>
        <dbReference type="SAM" id="Phobius"/>
    </source>
</evidence>
<organism evidence="7 8">
    <name type="scientific">Mytilus galloprovincialis</name>
    <name type="common">Mediterranean mussel</name>
    <dbReference type="NCBI Taxonomy" id="29158"/>
    <lineage>
        <taxon>Eukaryota</taxon>
        <taxon>Metazoa</taxon>
        <taxon>Spiralia</taxon>
        <taxon>Lophotrochozoa</taxon>
        <taxon>Mollusca</taxon>
        <taxon>Bivalvia</taxon>
        <taxon>Autobranchia</taxon>
        <taxon>Pteriomorphia</taxon>
        <taxon>Mytilida</taxon>
        <taxon>Mytiloidea</taxon>
        <taxon>Mytilidae</taxon>
        <taxon>Mytilinae</taxon>
        <taxon>Mytilus</taxon>
    </lineage>
</organism>
<feature type="transmembrane region" description="Helical" evidence="5">
    <location>
        <begin position="327"/>
        <end position="352"/>
    </location>
</feature>
<dbReference type="InterPro" id="IPR052954">
    <property type="entry name" value="GPCR-Ligand_Int"/>
</dbReference>
<feature type="transmembrane region" description="Helical" evidence="5">
    <location>
        <begin position="269"/>
        <end position="293"/>
    </location>
</feature>
<dbReference type="AlphaFoldDB" id="A0A8B6CWE8"/>
<evidence type="ECO:0000313" key="8">
    <source>
        <dbReference type="Proteomes" id="UP000596742"/>
    </source>
</evidence>
<keyword evidence="8" id="KW-1185">Reference proteome</keyword>
<dbReference type="PANTHER" id="PTHR46641">
    <property type="entry name" value="FMRFAMIDE RECEPTOR-RELATED"/>
    <property type="match status" value="1"/>
</dbReference>